<evidence type="ECO:0000313" key="1">
    <source>
        <dbReference type="Proteomes" id="UP000887564"/>
    </source>
</evidence>
<evidence type="ECO:0000313" key="2">
    <source>
        <dbReference type="WBParaSite" id="PEQ_0000732601-mRNA-1"/>
    </source>
</evidence>
<sequence>MSEENNAGTSELQKLLDEGVASMAVGSATDRQVAPILVDITKEFLTECSSSYFLSRSFCSLTCERGAVIHCMDLNH</sequence>
<organism evidence="1 2">
    <name type="scientific">Parascaris equorum</name>
    <name type="common">Equine roundworm</name>
    <dbReference type="NCBI Taxonomy" id="6256"/>
    <lineage>
        <taxon>Eukaryota</taxon>
        <taxon>Metazoa</taxon>
        <taxon>Ecdysozoa</taxon>
        <taxon>Nematoda</taxon>
        <taxon>Chromadorea</taxon>
        <taxon>Rhabditida</taxon>
        <taxon>Spirurina</taxon>
        <taxon>Ascaridomorpha</taxon>
        <taxon>Ascaridoidea</taxon>
        <taxon>Ascarididae</taxon>
        <taxon>Parascaris</taxon>
    </lineage>
</organism>
<name>A0A914RM03_PAREQ</name>
<dbReference type="Proteomes" id="UP000887564">
    <property type="component" value="Unplaced"/>
</dbReference>
<accession>A0A914RM03</accession>
<protein>
    <submittedName>
        <fullName evidence="2">Uncharacterized protein</fullName>
    </submittedName>
</protein>
<dbReference type="WBParaSite" id="PEQ_0000732601-mRNA-1">
    <property type="protein sequence ID" value="PEQ_0000732601-mRNA-1"/>
    <property type="gene ID" value="PEQ_0000732601"/>
</dbReference>
<keyword evidence="1" id="KW-1185">Reference proteome</keyword>
<dbReference type="AlphaFoldDB" id="A0A914RM03"/>
<proteinExistence type="predicted"/>
<reference evidence="2" key="1">
    <citation type="submission" date="2022-11" db="UniProtKB">
        <authorList>
            <consortium name="WormBaseParasite"/>
        </authorList>
    </citation>
    <scope>IDENTIFICATION</scope>
</reference>